<organism evidence="7 8">
    <name type="scientific">Crotalaria pallida</name>
    <name type="common">Smooth rattlebox</name>
    <name type="synonym">Crotalaria striata</name>
    <dbReference type="NCBI Taxonomy" id="3830"/>
    <lineage>
        <taxon>Eukaryota</taxon>
        <taxon>Viridiplantae</taxon>
        <taxon>Streptophyta</taxon>
        <taxon>Embryophyta</taxon>
        <taxon>Tracheophyta</taxon>
        <taxon>Spermatophyta</taxon>
        <taxon>Magnoliopsida</taxon>
        <taxon>eudicotyledons</taxon>
        <taxon>Gunneridae</taxon>
        <taxon>Pentapetalae</taxon>
        <taxon>rosids</taxon>
        <taxon>fabids</taxon>
        <taxon>Fabales</taxon>
        <taxon>Fabaceae</taxon>
        <taxon>Papilionoideae</taxon>
        <taxon>50 kb inversion clade</taxon>
        <taxon>genistoids sensu lato</taxon>
        <taxon>core genistoids</taxon>
        <taxon>Crotalarieae</taxon>
        <taxon>Crotalaria</taxon>
    </lineage>
</organism>
<sequence>MAGYFHVHVHHGGRFRSGRGDYVGKVCTLQCDPDKWSYWEILDILKEELRYIDIESLWFYNGNEDHPSGMTEIKDDQGATEMINIARVDGYAELFVIHKVSQPFIDLDNDDEGGPAEGVGVGKSVDAGGVGVGQYVDAGGVGVGQTVSAEGVGLDQGMSEGVGLGLCKGVGPGLGKDVVAGNRSDEESESSKDDDSQDEDVVITDESETIETDDDDLTDEENGGNSDDSALNIRFHDSEEEQYLKYGFDAVNVECFGHGFEPVNGDDYAEVNFPNATEPVQTEAGTEAPRSTSTEVAGEPEIQAKKRGRPKRNPTASVKDKNSKVRAPKKRGRPKKSSQPASNTSLVNFDESQHSGNDSLTESHGAAAANLDDPHGLSYSEYGSEELHSKRWAGNELYQVSCVGDPTTSYTVNLDDRNCTCRKWNLTGIPCCHVIACMNSRSKNPEDYIPVYCRKEAYAACYEPIIHPTVGAKQWAVRSMKNVLINAKRF</sequence>
<feature type="domain" description="SWIM-type" evidence="6">
    <location>
        <begin position="410"/>
        <end position="442"/>
    </location>
</feature>
<dbReference type="PANTHER" id="PTHR31973">
    <property type="entry name" value="POLYPROTEIN, PUTATIVE-RELATED"/>
    <property type="match status" value="1"/>
</dbReference>
<dbReference type="PANTHER" id="PTHR31973:SF187">
    <property type="entry name" value="MUTATOR TRANSPOSASE MUDRA PROTEIN"/>
    <property type="match status" value="1"/>
</dbReference>
<dbReference type="GO" id="GO:0008270">
    <property type="term" value="F:zinc ion binding"/>
    <property type="evidence" value="ECO:0007669"/>
    <property type="project" value="UniProtKB-KW"/>
</dbReference>
<evidence type="ECO:0000256" key="5">
    <source>
        <dbReference type="SAM" id="MobiDB-lite"/>
    </source>
</evidence>
<feature type="compositionally biased region" description="Basic residues" evidence="5">
    <location>
        <begin position="324"/>
        <end position="336"/>
    </location>
</feature>
<comment type="caution">
    <text evidence="7">The sequence shown here is derived from an EMBL/GenBank/DDBJ whole genome shotgun (WGS) entry which is preliminary data.</text>
</comment>
<dbReference type="InterPro" id="IPR017956">
    <property type="entry name" value="AT_hook_DNA-bd_motif"/>
</dbReference>
<accession>A0AAN9IG22</accession>
<feature type="compositionally biased region" description="Polar residues" evidence="5">
    <location>
        <begin position="337"/>
        <end position="347"/>
    </location>
</feature>
<feature type="compositionally biased region" description="Acidic residues" evidence="5">
    <location>
        <begin position="195"/>
        <end position="222"/>
    </location>
</feature>
<feature type="region of interest" description="Disordered" evidence="5">
    <location>
        <begin position="277"/>
        <end position="363"/>
    </location>
</feature>
<reference evidence="7 8" key="1">
    <citation type="submission" date="2024-01" db="EMBL/GenBank/DDBJ databases">
        <title>The genomes of 5 underutilized Papilionoideae crops provide insights into root nodulation and disease resistanc.</title>
        <authorList>
            <person name="Yuan L."/>
        </authorList>
    </citation>
    <scope>NUCLEOTIDE SEQUENCE [LARGE SCALE GENOMIC DNA]</scope>
    <source>
        <strain evidence="7">ZHUSHIDOU_FW_LH</strain>
        <tissue evidence="7">Leaf</tissue>
    </source>
</reference>
<evidence type="ECO:0000256" key="3">
    <source>
        <dbReference type="ARBA" id="ARBA00022833"/>
    </source>
</evidence>
<feature type="region of interest" description="Disordered" evidence="5">
    <location>
        <begin position="177"/>
        <end position="232"/>
    </location>
</feature>
<evidence type="ECO:0000256" key="4">
    <source>
        <dbReference type="PROSITE-ProRule" id="PRU00325"/>
    </source>
</evidence>
<evidence type="ECO:0000256" key="2">
    <source>
        <dbReference type="ARBA" id="ARBA00022771"/>
    </source>
</evidence>
<dbReference type="GO" id="GO:0003677">
    <property type="term" value="F:DNA binding"/>
    <property type="evidence" value="ECO:0007669"/>
    <property type="project" value="InterPro"/>
</dbReference>
<proteinExistence type="predicted"/>
<dbReference type="SMART" id="SM00575">
    <property type="entry name" value="ZnF_PMZ"/>
    <property type="match status" value="1"/>
</dbReference>
<evidence type="ECO:0000313" key="8">
    <source>
        <dbReference type="Proteomes" id="UP001372338"/>
    </source>
</evidence>
<name>A0AAN9IG22_CROPI</name>
<dbReference type="Proteomes" id="UP001372338">
    <property type="component" value="Unassembled WGS sequence"/>
</dbReference>
<feature type="compositionally biased region" description="Polar residues" evidence="5">
    <location>
        <begin position="277"/>
        <end position="295"/>
    </location>
</feature>
<evidence type="ECO:0000259" key="6">
    <source>
        <dbReference type="PROSITE" id="PS50966"/>
    </source>
</evidence>
<feature type="compositionally biased region" description="Basic and acidic residues" evidence="5">
    <location>
        <begin position="183"/>
        <end position="194"/>
    </location>
</feature>
<dbReference type="EMBL" id="JAYWIO010000003">
    <property type="protein sequence ID" value="KAK7275875.1"/>
    <property type="molecule type" value="Genomic_DNA"/>
</dbReference>
<keyword evidence="2 4" id="KW-0863">Zinc-finger</keyword>
<evidence type="ECO:0000256" key="1">
    <source>
        <dbReference type="ARBA" id="ARBA00022723"/>
    </source>
</evidence>
<protein>
    <recommendedName>
        <fullName evidence="6">SWIM-type domain-containing protein</fullName>
    </recommendedName>
</protein>
<dbReference type="SMART" id="SM00384">
    <property type="entry name" value="AT_hook"/>
    <property type="match status" value="2"/>
</dbReference>
<dbReference type="Pfam" id="PF04434">
    <property type="entry name" value="SWIM"/>
    <property type="match status" value="1"/>
</dbReference>
<dbReference type="InterPro" id="IPR007527">
    <property type="entry name" value="Znf_SWIM"/>
</dbReference>
<keyword evidence="8" id="KW-1185">Reference proteome</keyword>
<dbReference type="Pfam" id="PF26130">
    <property type="entry name" value="PB1-like"/>
    <property type="match status" value="1"/>
</dbReference>
<keyword evidence="1" id="KW-0479">Metal-binding</keyword>
<dbReference type="PROSITE" id="PS50966">
    <property type="entry name" value="ZF_SWIM"/>
    <property type="match status" value="1"/>
</dbReference>
<gene>
    <name evidence="7" type="ORF">RIF29_17001</name>
</gene>
<keyword evidence="3" id="KW-0862">Zinc</keyword>
<evidence type="ECO:0000313" key="7">
    <source>
        <dbReference type="EMBL" id="KAK7275875.1"/>
    </source>
</evidence>
<dbReference type="InterPro" id="IPR058594">
    <property type="entry name" value="PB1-like_dom_pln"/>
</dbReference>
<dbReference type="AlphaFoldDB" id="A0AAN9IG22"/>
<dbReference type="InterPro" id="IPR006564">
    <property type="entry name" value="Znf_PMZ"/>
</dbReference>